<dbReference type="NCBIfam" id="TIGR03860">
    <property type="entry name" value="FMN_nitrolo"/>
    <property type="match status" value="1"/>
</dbReference>
<evidence type="ECO:0000256" key="4">
    <source>
        <dbReference type="ARBA" id="ARBA00023033"/>
    </source>
</evidence>
<evidence type="ECO:0000313" key="9">
    <source>
        <dbReference type="Proteomes" id="UP000004038"/>
    </source>
</evidence>
<evidence type="ECO:0000256" key="5">
    <source>
        <dbReference type="ARBA" id="ARBA00033748"/>
    </source>
</evidence>
<feature type="binding site" evidence="6">
    <location>
        <position position="104"/>
    </location>
    <ligand>
        <name>FMN</name>
        <dbReference type="ChEBI" id="CHEBI:58210"/>
    </ligand>
</feature>
<feature type="binding site" evidence="6">
    <location>
        <position position="228"/>
    </location>
    <ligand>
        <name>FMN</name>
        <dbReference type="ChEBI" id="CHEBI:58210"/>
    </ligand>
</feature>
<dbReference type="GO" id="GO:0016705">
    <property type="term" value="F:oxidoreductase activity, acting on paired donors, with incorporation or reduction of molecular oxygen"/>
    <property type="evidence" value="ECO:0007669"/>
    <property type="project" value="InterPro"/>
</dbReference>
<dbReference type="Pfam" id="PF00296">
    <property type="entry name" value="Bac_luciferase"/>
    <property type="match status" value="1"/>
</dbReference>
<dbReference type="InterPro" id="IPR016215">
    <property type="entry name" value="NTA_MOA"/>
</dbReference>
<feature type="domain" description="Luciferase-like" evidence="7">
    <location>
        <begin position="23"/>
        <end position="383"/>
    </location>
</feature>
<keyword evidence="2 6" id="KW-0288">FMN</keyword>
<feature type="binding site" evidence="6">
    <location>
        <position position="157"/>
    </location>
    <ligand>
        <name>FMN</name>
        <dbReference type="ChEBI" id="CHEBI:58210"/>
    </ligand>
</feature>
<dbReference type="PANTHER" id="PTHR30011:SF16">
    <property type="entry name" value="C2H2 FINGER DOMAIN TRANSCRIPTION FACTOR (EUROFUNG)-RELATED"/>
    <property type="match status" value="1"/>
</dbReference>
<dbReference type="SUPFAM" id="SSF51679">
    <property type="entry name" value="Bacterial luciferase-like"/>
    <property type="match status" value="1"/>
</dbReference>
<gene>
    <name evidence="8" type="ORF">SM0020_26416</name>
</gene>
<dbReference type="InterPro" id="IPR036661">
    <property type="entry name" value="Luciferase-like_sf"/>
</dbReference>
<dbReference type="Gene3D" id="3.20.20.30">
    <property type="entry name" value="Luciferase-like domain"/>
    <property type="match status" value="1"/>
</dbReference>
<dbReference type="PIRSF" id="PIRSF000337">
    <property type="entry name" value="NTA_MOA"/>
    <property type="match status" value="1"/>
</dbReference>
<dbReference type="InterPro" id="IPR051260">
    <property type="entry name" value="Diverse_substr_monoxygenases"/>
</dbReference>
<keyword evidence="3" id="KW-0560">Oxidoreductase</keyword>
<proteinExistence type="inferred from homology"/>
<evidence type="ECO:0000256" key="2">
    <source>
        <dbReference type="ARBA" id="ARBA00022643"/>
    </source>
</evidence>
<dbReference type="GO" id="GO:0004497">
    <property type="term" value="F:monooxygenase activity"/>
    <property type="evidence" value="ECO:0007669"/>
    <property type="project" value="UniProtKB-KW"/>
</dbReference>
<sequence length="434" mass="47676">MTHIHFNQVLVFSPITHTQMTWADPGDRQGADFTTPGYWQGLARTLERGRFDGVFFADTLALPADSQASAADTMTFGSYFPRLDPFALIPYMASVTEHLGFGVTLSTAGTPPFLAVRRLGTLDNLTGGRVAWNVVTSHVRNDFEALGLTQPDHDTRYDQAEDYMEICYRLWDAFPRDALVVDRENGVYIDPARVGKVDFDGKYLKCHAYPVVMNSLQGRPLIFQAGQSGRGLSFAATHADAIYGLQPRVGAMAKFVEAADAAGQAAGKADRPKVFFGLQPIIGGTEAEARAKRSALAERVPLKTALSRFGAMIGADLDNRDLDQPLADVTTNASQGILSAMLDVFEGRVPSIREAALHWGTSYGMPQLVGTPELVATQIETFWRESRCYGFNISPTVNPTSVEDFVDGVVPILQKRGLMRSDYERKTFRDNLYA</sequence>
<organism evidence="8 9">
    <name type="scientific">Sinorhizobium meliloti CCNWSX0020</name>
    <dbReference type="NCBI Taxonomy" id="1107881"/>
    <lineage>
        <taxon>Bacteria</taxon>
        <taxon>Pseudomonadati</taxon>
        <taxon>Pseudomonadota</taxon>
        <taxon>Alphaproteobacteria</taxon>
        <taxon>Hyphomicrobiales</taxon>
        <taxon>Rhizobiaceae</taxon>
        <taxon>Sinorhizobium/Ensifer group</taxon>
        <taxon>Sinorhizobium</taxon>
    </lineage>
</organism>
<reference evidence="8 9" key="1">
    <citation type="journal article" date="2012" name="J. Bacteriol.">
        <title>Draft Genome Sequence of Sinorhizobium meliloti CCNWSX0020, a Nitrogen-Fixing Symbiont with Copper Tolerance Capability Isolated from Lead-Zinc Mine Tailings.</title>
        <authorList>
            <person name="Li Z."/>
            <person name="Ma Z."/>
            <person name="Hao X."/>
            <person name="Wei G."/>
        </authorList>
    </citation>
    <scope>NUCLEOTIDE SEQUENCE [LARGE SCALE GENOMIC DNA]</scope>
    <source>
        <strain evidence="8 9">CCNWSX0020</strain>
    </source>
</reference>
<feature type="binding site" evidence="6">
    <location>
        <position position="153"/>
    </location>
    <ligand>
        <name>FMN</name>
        <dbReference type="ChEBI" id="CHEBI:58210"/>
    </ligand>
</feature>
<dbReference type="InterPro" id="IPR011251">
    <property type="entry name" value="Luciferase-like_dom"/>
</dbReference>
<evidence type="ECO:0000256" key="1">
    <source>
        <dbReference type="ARBA" id="ARBA00022630"/>
    </source>
</evidence>
<dbReference type="Proteomes" id="UP000004038">
    <property type="component" value="Unassembled WGS sequence"/>
</dbReference>
<dbReference type="EMBL" id="AGVV01000073">
    <property type="protein sequence ID" value="EHK74907.1"/>
    <property type="molecule type" value="Genomic_DNA"/>
</dbReference>
<protein>
    <submittedName>
        <fullName evidence="8">Flavin-dependent oxidoreductase, F420-dependent methylene-tetrahydromethanopterin reductase</fullName>
    </submittedName>
</protein>
<evidence type="ECO:0000256" key="6">
    <source>
        <dbReference type="PIRSR" id="PIRSR000337-1"/>
    </source>
</evidence>
<dbReference type="RefSeq" id="WP_003533977.1">
    <property type="nucleotide sequence ID" value="NZ_AGVV01000073.1"/>
</dbReference>
<evidence type="ECO:0000313" key="8">
    <source>
        <dbReference type="EMBL" id="EHK74907.1"/>
    </source>
</evidence>
<feature type="binding site" evidence="6">
    <location>
        <position position="58"/>
    </location>
    <ligand>
        <name>FMN</name>
        <dbReference type="ChEBI" id="CHEBI:58210"/>
    </ligand>
</feature>
<comment type="similarity">
    <text evidence="5">Belongs to the NtaA/SnaA/DszA monooxygenase family.</text>
</comment>
<keyword evidence="1 6" id="KW-0285">Flavoprotein</keyword>
<keyword evidence="4" id="KW-0503">Monooxygenase</keyword>
<accession>H0G705</accession>
<dbReference type="PATRIC" id="fig|1107881.3.peg.5352"/>
<evidence type="ECO:0000259" key="7">
    <source>
        <dbReference type="Pfam" id="PF00296"/>
    </source>
</evidence>
<evidence type="ECO:0000256" key="3">
    <source>
        <dbReference type="ARBA" id="ARBA00023002"/>
    </source>
</evidence>
<dbReference type="PANTHER" id="PTHR30011">
    <property type="entry name" value="ALKANESULFONATE MONOOXYGENASE-RELATED"/>
    <property type="match status" value="1"/>
</dbReference>
<name>H0G705_RHIML</name>
<dbReference type="AlphaFoldDB" id="H0G705"/>